<evidence type="ECO:0000313" key="2">
    <source>
        <dbReference type="Proteomes" id="UP000176867"/>
    </source>
</evidence>
<comment type="caution">
    <text evidence="1">The sequence shown here is derived from an EMBL/GenBank/DDBJ whole genome shotgun (WGS) entry which is preliminary data.</text>
</comment>
<dbReference type="Proteomes" id="UP000176867">
    <property type="component" value="Unassembled WGS sequence"/>
</dbReference>
<gene>
    <name evidence="1" type="ORF">A2609_01130</name>
</gene>
<dbReference type="EMBL" id="MFMU01000004">
    <property type="protein sequence ID" value="OGG93834.1"/>
    <property type="molecule type" value="Genomic_DNA"/>
</dbReference>
<protein>
    <submittedName>
        <fullName evidence="1">Uncharacterized protein</fullName>
    </submittedName>
</protein>
<accession>A0A1F6G6V2</accession>
<sequence length="218" mass="26144">MKIQFNKQLDKEVYLAFCDAVVGGTDFGKKIRDEHPDITKENYSDYIDSFYASEKEMLENTLRDTEKCFDEIKDTLFSELQKYFSKDYREEKYTCYLSIFDCNPRYLESKSFQVYYQRSHTMRKEVIAHELTHFAFYDFCNELGIKDSDALWELSEIFNVIFLNLPPLQEAIGAEELLFYPDLKDKLEEIKQIWTKYPDAKYFIEASLRRNLLFVHNE</sequence>
<dbReference type="STRING" id="1798533.A2609_01130"/>
<reference evidence="1 2" key="1">
    <citation type="journal article" date="2016" name="Nat. Commun.">
        <title>Thousands of microbial genomes shed light on interconnected biogeochemical processes in an aquifer system.</title>
        <authorList>
            <person name="Anantharaman K."/>
            <person name="Brown C.T."/>
            <person name="Hug L.A."/>
            <person name="Sharon I."/>
            <person name="Castelle C.J."/>
            <person name="Probst A.J."/>
            <person name="Thomas B.C."/>
            <person name="Singh A."/>
            <person name="Wilkins M.J."/>
            <person name="Karaoz U."/>
            <person name="Brodie E.L."/>
            <person name="Williams K.H."/>
            <person name="Hubbard S.S."/>
            <person name="Banfield J.F."/>
        </authorList>
    </citation>
    <scope>NUCLEOTIDE SEQUENCE [LARGE SCALE GENOMIC DNA]</scope>
</reference>
<organism evidence="1 2">
    <name type="scientific">Candidatus Kaiserbacteria bacterium RIFOXYD1_FULL_47_14</name>
    <dbReference type="NCBI Taxonomy" id="1798533"/>
    <lineage>
        <taxon>Bacteria</taxon>
        <taxon>Candidatus Kaiseribacteriota</taxon>
    </lineage>
</organism>
<evidence type="ECO:0000313" key="1">
    <source>
        <dbReference type="EMBL" id="OGG93834.1"/>
    </source>
</evidence>
<name>A0A1F6G6V2_9BACT</name>
<proteinExistence type="predicted"/>
<dbReference type="AlphaFoldDB" id="A0A1F6G6V2"/>